<reference evidence="2 3" key="1">
    <citation type="submission" date="2016-07" db="EMBL/GenBank/DDBJ databases">
        <title>Pervasive Adenine N6-methylation of Active Genes in Fungi.</title>
        <authorList>
            <consortium name="DOE Joint Genome Institute"/>
            <person name="Mondo S.J."/>
            <person name="Dannebaum R.O."/>
            <person name="Kuo R.C."/>
            <person name="Labutti K."/>
            <person name="Haridas S."/>
            <person name="Kuo A."/>
            <person name="Salamov A."/>
            <person name="Ahrendt S.R."/>
            <person name="Lipzen A."/>
            <person name="Sullivan W."/>
            <person name="Andreopoulos W.B."/>
            <person name="Clum A."/>
            <person name="Lindquist E."/>
            <person name="Daum C."/>
            <person name="Ramamoorthy G.K."/>
            <person name="Gryganskyi A."/>
            <person name="Culley D."/>
            <person name="Magnuson J.K."/>
            <person name="James T.Y."/>
            <person name="O'Malley M.A."/>
            <person name="Stajich J.E."/>
            <person name="Spatafora J.W."/>
            <person name="Visel A."/>
            <person name="Grigoriev I.V."/>
        </authorList>
    </citation>
    <scope>NUCLEOTIDE SEQUENCE [LARGE SCALE GENOMIC DNA]</scope>
    <source>
        <strain evidence="2 3">ATCC 12442</strain>
    </source>
</reference>
<evidence type="ECO:0000313" key="3">
    <source>
        <dbReference type="Proteomes" id="UP000193922"/>
    </source>
</evidence>
<feature type="compositionally biased region" description="Basic and acidic residues" evidence="1">
    <location>
        <begin position="73"/>
        <end position="97"/>
    </location>
</feature>
<accession>A0A1Y1WGH6</accession>
<dbReference type="AlphaFoldDB" id="A0A1Y1WGH6"/>
<dbReference type="RefSeq" id="XP_040745991.1">
    <property type="nucleotide sequence ID" value="XM_040891208.1"/>
</dbReference>
<keyword evidence="3" id="KW-1185">Reference proteome</keyword>
<sequence length="207" mass="22697">MKLISLVSGYAIKGSVVNCRPGPGTSHKVVLVYKKGAQVTLSCQTPGTDTQHGCYVSDYYVNTGNGYVAEKCSKPNDKPKPCDKPCDKPDDNPKPGDKPSTSADPMKDVYPYKDGASVSTFVVRWINSRLGIDFNNHYKDKRWDNANEWDDAAHASGVTVSNTPKPGAISGNSVTTEEYNYKHHKYGTWTVPKSSFGYTHLKKQAGK</sequence>
<feature type="region of interest" description="Disordered" evidence="1">
    <location>
        <begin position="73"/>
        <end position="108"/>
    </location>
</feature>
<protein>
    <recommendedName>
        <fullName evidence="4">SH3b domain-containing protein</fullName>
    </recommendedName>
</protein>
<evidence type="ECO:0008006" key="4">
    <source>
        <dbReference type="Google" id="ProtNLM"/>
    </source>
</evidence>
<dbReference type="OrthoDB" id="5358886at2759"/>
<organism evidence="2 3">
    <name type="scientific">Linderina pennispora</name>
    <dbReference type="NCBI Taxonomy" id="61395"/>
    <lineage>
        <taxon>Eukaryota</taxon>
        <taxon>Fungi</taxon>
        <taxon>Fungi incertae sedis</taxon>
        <taxon>Zoopagomycota</taxon>
        <taxon>Kickxellomycotina</taxon>
        <taxon>Kickxellomycetes</taxon>
        <taxon>Kickxellales</taxon>
        <taxon>Kickxellaceae</taxon>
        <taxon>Linderina</taxon>
    </lineage>
</organism>
<dbReference type="Proteomes" id="UP000193922">
    <property type="component" value="Unassembled WGS sequence"/>
</dbReference>
<name>A0A1Y1WGH6_9FUNG</name>
<comment type="caution">
    <text evidence="2">The sequence shown here is derived from an EMBL/GenBank/DDBJ whole genome shotgun (WGS) entry which is preliminary data.</text>
</comment>
<evidence type="ECO:0000256" key="1">
    <source>
        <dbReference type="SAM" id="MobiDB-lite"/>
    </source>
</evidence>
<evidence type="ECO:0000313" key="2">
    <source>
        <dbReference type="EMBL" id="ORX72651.1"/>
    </source>
</evidence>
<dbReference type="GeneID" id="63807856"/>
<proteinExistence type="predicted"/>
<dbReference type="Gene3D" id="3.90.1720.10">
    <property type="entry name" value="endopeptidase domain like (from Nostoc punctiforme)"/>
    <property type="match status" value="1"/>
</dbReference>
<gene>
    <name evidence="2" type="ORF">DL89DRAFT_320456</name>
</gene>
<dbReference type="EMBL" id="MCFD01000002">
    <property type="protein sequence ID" value="ORX72651.1"/>
    <property type="molecule type" value="Genomic_DNA"/>
</dbReference>